<feature type="transmembrane region" description="Helical" evidence="5">
    <location>
        <begin position="200"/>
        <end position="223"/>
    </location>
</feature>
<feature type="transmembrane region" description="Helical" evidence="5">
    <location>
        <begin position="262"/>
        <end position="283"/>
    </location>
</feature>
<name>A0A382NHF8_9ZZZZ</name>
<feature type="transmembrane region" description="Helical" evidence="5">
    <location>
        <begin position="133"/>
        <end position="151"/>
    </location>
</feature>
<evidence type="ECO:0000259" key="6">
    <source>
        <dbReference type="PROSITE" id="PS50850"/>
    </source>
</evidence>
<dbReference type="CDD" id="cd17502">
    <property type="entry name" value="MFS_Azr1_MDR_like"/>
    <property type="match status" value="1"/>
</dbReference>
<keyword evidence="3 5" id="KW-1133">Transmembrane helix</keyword>
<evidence type="ECO:0000256" key="5">
    <source>
        <dbReference type="SAM" id="Phobius"/>
    </source>
</evidence>
<proteinExistence type="predicted"/>
<dbReference type="GO" id="GO:0022857">
    <property type="term" value="F:transmembrane transporter activity"/>
    <property type="evidence" value="ECO:0007669"/>
    <property type="project" value="InterPro"/>
</dbReference>
<feature type="non-terminal residue" evidence="7">
    <location>
        <position position="368"/>
    </location>
</feature>
<dbReference type="GO" id="GO:0005886">
    <property type="term" value="C:plasma membrane"/>
    <property type="evidence" value="ECO:0007669"/>
    <property type="project" value="TreeGrafter"/>
</dbReference>
<keyword evidence="2 5" id="KW-0812">Transmembrane</keyword>
<evidence type="ECO:0000256" key="3">
    <source>
        <dbReference type="ARBA" id="ARBA00022989"/>
    </source>
</evidence>
<gene>
    <name evidence="7" type="ORF">METZ01_LOCUS313498</name>
</gene>
<accession>A0A382NHF8</accession>
<dbReference type="Gene3D" id="1.20.1720.10">
    <property type="entry name" value="Multidrug resistance protein D"/>
    <property type="match status" value="1"/>
</dbReference>
<dbReference type="Gene3D" id="1.20.1250.20">
    <property type="entry name" value="MFS general substrate transporter like domains"/>
    <property type="match status" value="1"/>
</dbReference>
<feature type="transmembrane region" description="Helical" evidence="5">
    <location>
        <begin position="229"/>
        <end position="250"/>
    </location>
</feature>
<reference evidence="7" key="1">
    <citation type="submission" date="2018-05" db="EMBL/GenBank/DDBJ databases">
        <authorList>
            <person name="Lanie J.A."/>
            <person name="Ng W.-L."/>
            <person name="Kazmierczak K.M."/>
            <person name="Andrzejewski T.M."/>
            <person name="Davidsen T.M."/>
            <person name="Wayne K.J."/>
            <person name="Tettelin H."/>
            <person name="Glass J.I."/>
            <person name="Rusch D."/>
            <person name="Podicherti R."/>
            <person name="Tsui H.-C.T."/>
            <person name="Winkler M.E."/>
        </authorList>
    </citation>
    <scope>NUCLEOTIDE SEQUENCE</scope>
</reference>
<keyword evidence="4 5" id="KW-0472">Membrane</keyword>
<dbReference type="SUPFAM" id="SSF103473">
    <property type="entry name" value="MFS general substrate transporter"/>
    <property type="match status" value="1"/>
</dbReference>
<feature type="transmembrane region" description="Helical" evidence="5">
    <location>
        <begin position="35"/>
        <end position="56"/>
    </location>
</feature>
<protein>
    <recommendedName>
        <fullName evidence="6">Major facilitator superfamily (MFS) profile domain-containing protein</fullName>
    </recommendedName>
</protein>
<feature type="domain" description="Major facilitator superfamily (MFS) profile" evidence="6">
    <location>
        <begin position="1"/>
        <end position="368"/>
    </location>
</feature>
<dbReference type="InterPro" id="IPR036259">
    <property type="entry name" value="MFS_trans_sf"/>
</dbReference>
<dbReference type="PANTHER" id="PTHR23501:SF197">
    <property type="entry name" value="COMD"/>
    <property type="match status" value="1"/>
</dbReference>
<comment type="subcellular location">
    <subcellularLocation>
        <location evidence="1">Membrane</location>
        <topology evidence="1">Multi-pass membrane protein</topology>
    </subcellularLocation>
</comment>
<feature type="transmembrane region" description="Helical" evidence="5">
    <location>
        <begin position="96"/>
        <end position="121"/>
    </location>
</feature>
<organism evidence="7">
    <name type="scientific">marine metagenome</name>
    <dbReference type="NCBI Taxonomy" id="408172"/>
    <lineage>
        <taxon>unclassified sequences</taxon>
        <taxon>metagenomes</taxon>
        <taxon>ecological metagenomes</taxon>
    </lineage>
</organism>
<dbReference type="AlphaFoldDB" id="A0A382NHF8"/>
<evidence type="ECO:0000256" key="2">
    <source>
        <dbReference type="ARBA" id="ARBA00022692"/>
    </source>
</evidence>
<dbReference type="Pfam" id="PF07690">
    <property type="entry name" value="MFS_1"/>
    <property type="match status" value="1"/>
</dbReference>
<dbReference type="PANTHER" id="PTHR23501">
    <property type="entry name" value="MAJOR FACILITATOR SUPERFAMILY"/>
    <property type="match status" value="1"/>
</dbReference>
<feature type="transmembrane region" description="Helical" evidence="5">
    <location>
        <begin position="9"/>
        <end position="29"/>
    </location>
</feature>
<feature type="transmembrane region" description="Helical" evidence="5">
    <location>
        <begin position="157"/>
        <end position="179"/>
    </location>
</feature>
<feature type="non-terminal residue" evidence="7">
    <location>
        <position position="1"/>
    </location>
</feature>
<dbReference type="InterPro" id="IPR011701">
    <property type="entry name" value="MFS"/>
</dbReference>
<dbReference type="EMBL" id="UINC01100523">
    <property type="protein sequence ID" value="SVC60644.1"/>
    <property type="molecule type" value="Genomic_DNA"/>
</dbReference>
<evidence type="ECO:0000313" key="7">
    <source>
        <dbReference type="EMBL" id="SVC60644.1"/>
    </source>
</evidence>
<dbReference type="InterPro" id="IPR020846">
    <property type="entry name" value="MFS_dom"/>
</dbReference>
<evidence type="ECO:0000256" key="1">
    <source>
        <dbReference type="ARBA" id="ARBA00004141"/>
    </source>
</evidence>
<feature type="transmembrane region" description="Helical" evidence="5">
    <location>
        <begin position="289"/>
        <end position="314"/>
    </location>
</feature>
<sequence>ISDLYGRRIMVQVAILIFLVGSLLAGIAQGMIQLIFFRAIQGVGAGGLMAMTFAVVGDIVAPRQRGRYIGLLAGTWAFASVIGPLIGGFIVDNMSWRWVFLINLPIGAIAFVVTSSVLHLPHVRRSHRIDVEGAMLLVASMSCLLLSLVWGGTEYPWSSSVISGLALSGTLLLIVFLLWESRVAEPILPLRLFRDQIFSVSSALGFLTGCALFGSVIFLPLFLQVVMGVSATSSGLLLLPLTAGVVIGSIGSGRIISRTGRYRMWPIGGLAFASVGTFLLTLMQAETPLLYISLYMVILGLGVGATMQVTVLVAQNTVEHRDLGIATSAIQFFRQMGGAFGTATFGAIMNYRLVTDLPDQIPAGALTG</sequence>
<dbReference type="FunFam" id="1.20.1250.20:FF:000231">
    <property type="entry name" value="EmrB/QacA subfamily drug resistance transporter"/>
    <property type="match status" value="1"/>
</dbReference>
<feature type="transmembrane region" description="Helical" evidence="5">
    <location>
        <begin position="68"/>
        <end position="90"/>
    </location>
</feature>
<evidence type="ECO:0000256" key="4">
    <source>
        <dbReference type="ARBA" id="ARBA00023136"/>
    </source>
</evidence>
<dbReference type="PROSITE" id="PS50850">
    <property type="entry name" value="MFS"/>
    <property type="match status" value="1"/>
</dbReference>